<evidence type="ECO:0000256" key="1">
    <source>
        <dbReference type="ARBA" id="ARBA00023125"/>
    </source>
</evidence>
<reference evidence="2 3" key="1">
    <citation type="submission" date="2023-07" db="EMBL/GenBank/DDBJ databases">
        <title>Sorghum-associated microbial communities from plants grown in Nebraska, USA.</title>
        <authorList>
            <person name="Schachtman D."/>
        </authorList>
    </citation>
    <scope>NUCLEOTIDE SEQUENCE [LARGE SCALE GENOMIC DNA]</scope>
    <source>
        <strain evidence="2 3">DS1307</strain>
    </source>
</reference>
<dbReference type="PROSITE" id="PS51197">
    <property type="entry name" value="HTH_RRF2_2"/>
    <property type="match status" value="1"/>
</dbReference>
<evidence type="ECO:0000313" key="3">
    <source>
        <dbReference type="Proteomes" id="UP001241472"/>
    </source>
</evidence>
<dbReference type="Proteomes" id="UP001241472">
    <property type="component" value="Unassembled WGS sequence"/>
</dbReference>
<dbReference type="EMBL" id="JAUSRF010000001">
    <property type="protein sequence ID" value="MDP9835702.1"/>
    <property type="molecule type" value="Genomic_DNA"/>
</dbReference>
<gene>
    <name evidence="2" type="ORF">J2T09_000443</name>
</gene>
<accession>A0ABT9PMN1</accession>
<evidence type="ECO:0000313" key="2">
    <source>
        <dbReference type="EMBL" id="MDP9835702.1"/>
    </source>
</evidence>
<dbReference type="Pfam" id="PF02082">
    <property type="entry name" value="Rrf2"/>
    <property type="match status" value="1"/>
</dbReference>
<dbReference type="RefSeq" id="WP_306830576.1">
    <property type="nucleotide sequence ID" value="NZ_JAUSRF010000001.1"/>
</dbReference>
<proteinExistence type="predicted"/>
<dbReference type="InterPro" id="IPR036390">
    <property type="entry name" value="WH_DNA-bd_sf"/>
</dbReference>
<keyword evidence="3" id="KW-1185">Reference proteome</keyword>
<dbReference type="SUPFAM" id="SSF46785">
    <property type="entry name" value="Winged helix' DNA-binding domain"/>
    <property type="match status" value="1"/>
</dbReference>
<comment type="caution">
    <text evidence="2">The sequence shown here is derived from an EMBL/GenBank/DDBJ whole genome shotgun (WGS) entry which is preliminary data.</text>
</comment>
<name>A0ABT9PMN1_9HYPH</name>
<dbReference type="InterPro" id="IPR000944">
    <property type="entry name" value="Tscrpt_reg_Rrf2"/>
</dbReference>
<protein>
    <submittedName>
        <fullName evidence="2">Rrf2 family protein</fullName>
    </submittedName>
</protein>
<dbReference type="PANTHER" id="PTHR33221:SF4">
    <property type="entry name" value="HTH-TYPE TRANSCRIPTIONAL REPRESSOR NSRR"/>
    <property type="match status" value="1"/>
</dbReference>
<dbReference type="PANTHER" id="PTHR33221">
    <property type="entry name" value="WINGED HELIX-TURN-HELIX TRANSCRIPTIONAL REGULATOR, RRF2 FAMILY"/>
    <property type="match status" value="1"/>
</dbReference>
<organism evidence="2 3">
    <name type="scientific">Neorhizobium huautlense</name>
    <dbReference type="NCBI Taxonomy" id="67774"/>
    <lineage>
        <taxon>Bacteria</taxon>
        <taxon>Pseudomonadati</taxon>
        <taxon>Pseudomonadota</taxon>
        <taxon>Alphaproteobacteria</taxon>
        <taxon>Hyphomicrobiales</taxon>
        <taxon>Rhizobiaceae</taxon>
        <taxon>Rhizobium/Agrobacterium group</taxon>
        <taxon>Neorhizobium</taxon>
    </lineage>
</organism>
<dbReference type="InterPro" id="IPR036388">
    <property type="entry name" value="WH-like_DNA-bd_sf"/>
</dbReference>
<sequence length="163" mass="17759">MRLTRQTEIAISILISCARRQSVIDTELAADEAQATKDHAAQILKRMVQAGWIETRRGRGGGLSLKVPAEDLHLGNVVATMQPGSLGSEIGASDIKRVLMPVLEEANAAVRDLLDCYTIADLAESCPRSTLEPKRSRRAFDIPAYRSAEISSRHRPENIGGVL</sequence>
<keyword evidence="1" id="KW-0238">DNA-binding</keyword>
<dbReference type="Gene3D" id="1.10.10.10">
    <property type="entry name" value="Winged helix-like DNA-binding domain superfamily/Winged helix DNA-binding domain"/>
    <property type="match status" value="1"/>
</dbReference>